<evidence type="ECO:0008006" key="3">
    <source>
        <dbReference type="Google" id="ProtNLM"/>
    </source>
</evidence>
<dbReference type="AlphaFoldDB" id="A0AA88L564"/>
<comment type="caution">
    <text evidence="1">The sequence shown here is derived from an EMBL/GenBank/DDBJ whole genome shotgun (WGS) entry which is preliminary data.</text>
</comment>
<gene>
    <name evidence="1" type="ORF">QYM36_009230</name>
</gene>
<evidence type="ECO:0000313" key="2">
    <source>
        <dbReference type="Proteomes" id="UP001187531"/>
    </source>
</evidence>
<accession>A0AA88L564</accession>
<name>A0AA88L564_ARTSF</name>
<protein>
    <recommendedName>
        <fullName evidence="3">DDE-1 domain-containing protein</fullName>
    </recommendedName>
</protein>
<organism evidence="1 2">
    <name type="scientific">Artemia franciscana</name>
    <name type="common">Brine shrimp</name>
    <name type="synonym">Artemia sanfranciscana</name>
    <dbReference type="NCBI Taxonomy" id="6661"/>
    <lineage>
        <taxon>Eukaryota</taxon>
        <taxon>Metazoa</taxon>
        <taxon>Ecdysozoa</taxon>
        <taxon>Arthropoda</taxon>
        <taxon>Crustacea</taxon>
        <taxon>Branchiopoda</taxon>
        <taxon>Anostraca</taxon>
        <taxon>Artemiidae</taxon>
        <taxon>Artemia</taxon>
    </lineage>
</organism>
<keyword evidence="2" id="KW-1185">Reference proteome</keyword>
<sequence length="176" mass="19878">MIVFRKFYRINSEQASQTATPVGLILLTEELWGRTTSYVTIPAINLAKSFEIHLLMFHPYSSHKIQPLDRSVFGPVKSFCNIAVNDWILTPRSAASSVGLAYPKAFCQTNIVNGSKLARLVPFSENIFMEDEFSSLTVTDRPLLVAENLNQNREETLEATDFSYKNVTEICFTTDD</sequence>
<reference evidence="1" key="1">
    <citation type="submission" date="2023-07" db="EMBL/GenBank/DDBJ databases">
        <title>Chromosome-level genome assembly of Artemia franciscana.</title>
        <authorList>
            <person name="Jo E."/>
        </authorList>
    </citation>
    <scope>NUCLEOTIDE SEQUENCE</scope>
    <source>
        <tissue evidence="1">Whole body</tissue>
    </source>
</reference>
<dbReference type="EMBL" id="JAVRJZ010000014">
    <property type="protein sequence ID" value="KAK2713294.1"/>
    <property type="molecule type" value="Genomic_DNA"/>
</dbReference>
<evidence type="ECO:0000313" key="1">
    <source>
        <dbReference type="EMBL" id="KAK2713294.1"/>
    </source>
</evidence>
<dbReference type="Proteomes" id="UP001187531">
    <property type="component" value="Unassembled WGS sequence"/>
</dbReference>
<proteinExistence type="predicted"/>